<evidence type="ECO:0008006" key="5">
    <source>
        <dbReference type="Google" id="ProtNLM"/>
    </source>
</evidence>
<protein>
    <recommendedName>
        <fullName evidence="5">Hydrolase TatD</fullName>
    </recommendedName>
</protein>
<dbReference type="CDD" id="cd01310">
    <property type="entry name" value="TatD_DNAse"/>
    <property type="match status" value="1"/>
</dbReference>
<feature type="region of interest" description="Disordered" evidence="2">
    <location>
        <begin position="123"/>
        <end position="143"/>
    </location>
</feature>
<name>A0A2M7QCX1_9BACT</name>
<evidence type="ECO:0000256" key="1">
    <source>
        <dbReference type="ARBA" id="ARBA00022801"/>
    </source>
</evidence>
<keyword evidence="1" id="KW-0378">Hydrolase</keyword>
<dbReference type="InterPro" id="IPR001130">
    <property type="entry name" value="TatD-like"/>
</dbReference>
<proteinExistence type="predicted"/>
<organism evidence="3 4">
    <name type="scientific">Candidatus Roizmanbacteria bacterium CG_4_10_14_0_8_um_filter_39_9</name>
    <dbReference type="NCBI Taxonomy" id="1974829"/>
    <lineage>
        <taxon>Bacteria</taxon>
        <taxon>Candidatus Roizmaniibacteriota</taxon>
    </lineage>
</organism>
<dbReference type="AlphaFoldDB" id="A0A2M7QCX1"/>
<reference evidence="4" key="1">
    <citation type="submission" date="2017-09" db="EMBL/GenBank/DDBJ databases">
        <title>Depth-based differentiation of microbial function through sediment-hosted aquifers and enrichment of novel symbionts in the deep terrestrial subsurface.</title>
        <authorList>
            <person name="Probst A.J."/>
            <person name="Ladd B."/>
            <person name="Jarett J.K."/>
            <person name="Geller-Mcgrath D.E."/>
            <person name="Sieber C.M.K."/>
            <person name="Emerson J.B."/>
            <person name="Anantharaman K."/>
            <person name="Thomas B.C."/>
            <person name="Malmstrom R."/>
            <person name="Stieglmeier M."/>
            <person name="Klingl A."/>
            <person name="Woyke T."/>
            <person name="Ryan C.M."/>
            <person name="Banfield J.F."/>
        </authorList>
    </citation>
    <scope>NUCLEOTIDE SEQUENCE [LARGE SCALE GENOMIC DNA]</scope>
</reference>
<dbReference type="PROSITE" id="PS01137">
    <property type="entry name" value="TATD_1"/>
    <property type="match status" value="1"/>
</dbReference>
<feature type="compositionally biased region" description="Polar residues" evidence="2">
    <location>
        <begin position="129"/>
        <end position="143"/>
    </location>
</feature>
<dbReference type="GO" id="GO:0016788">
    <property type="term" value="F:hydrolase activity, acting on ester bonds"/>
    <property type="evidence" value="ECO:0007669"/>
    <property type="project" value="InterPro"/>
</dbReference>
<dbReference type="InterPro" id="IPR018228">
    <property type="entry name" value="DNase_TatD-rel_CS"/>
</dbReference>
<dbReference type="PANTHER" id="PTHR46124">
    <property type="entry name" value="D-AMINOACYL-TRNA DEACYLASE"/>
    <property type="match status" value="1"/>
</dbReference>
<dbReference type="SUPFAM" id="SSF51556">
    <property type="entry name" value="Metallo-dependent hydrolases"/>
    <property type="match status" value="1"/>
</dbReference>
<comment type="caution">
    <text evidence="3">The sequence shown here is derived from an EMBL/GenBank/DDBJ whole genome shotgun (WGS) entry which is preliminary data.</text>
</comment>
<dbReference type="EMBL" id="PFLF01000088">
    <property type="protein sequence ID" value="PIY68777.1"/>
    <property type="molecule type" value="Genomic_DNA"/>
</dbReference>
<evidence type="ECO:0000313" key="4">
    <source>
        <dbReference type="Proteomes" id="UP000230108"/>
    </source>
</evidence>
<accession>A0A2M7QCX1</accession>
<dbReference type="Pfam" id="PF01026">
    <property type="entry name" value="TatD_DNase"/>
    <property type="match status" value="1"/>
</dbReference>
<dbReference type="PANTHER" id="PTHR46124:SF2">
    <property type="entry name" value="D-AMINOACYL-TRNA DEACYLASE"/>
    <property type="match status" value="1"/>
</dbReference>
<evidence type="ECO:0000313" key="3">
    <source>
        <dbReference type="EMBL" id="PIY68777.1"/>
    </source>
</evidence>
<dbReference type="InterPro" id="IPR032466">
    <property type="entry name" value="Metal_Hydrolase"/>
</dbReference>
<dbReference type="Gene3D" id="3.20.20.140">
    <property type="entry name" value="Metal-dependent hydrolases"/>
    <property type="match status" value="1"/>
</dbReference>
<sequence length="353" mass="40325">MGLSDEIKPKQIRNKTKTRKDLLMTLIIKTFLYNCNMFDTHCHLNFSRFKNNLSQVVDYARKGGVNKIVVPGTDISTSQEAIEISHQFEGVYAAVGIHPHHAYELYHSSILLSQDQLGSLPIAGPVAPHSTSQSEGSFRSSLPQTTDLRNKISDLIISLEQMLQNPKVVAIGEIGIDKHEYKMTKHENYAITPEFITLQKKLVERQIDLGLRNNKSIILHNREAREDLMDVLTKVDLKQMEYRTVFHCCEPDAFLFDFAKANHFFIGVDGDVTYWKEKQEFIKEVPFEMLVLETDAPFLLPEPLRAEKKYPNNPGNIPIIAKFIANLKGESVEVVDRVTTENARRLFNLPEDQ</sequence>
<evidence type="ECO:0000256" key="2">
    <source>
        <dbReference type="SAM" id="MobiDB-lite"/>
    </source>
</evidence>
<dbReference type="Proteomes" id="UP000230108">
    <property type="component" value="Unassembled WGS sequence"/>
</dbReference>
<gene>
    <name evidence="3" type="ORF">COY90_04080</name>
</gene>